<keyword evidence="3" id="KW-0862">Zinc</keyword>
<reference evidence="5 6" key="1">
    <citation type="submission" date="2019-07" db="EMBL/GenBank/DDBJ databases">
        <title>The pathways for chlorine oxyanion respiration interact through the shared metabolite chlorate.</title>
        <authorList>
            <person name="Barnum T.P."/>
            <person name="Cheng Y."/>
            <person name="Hill K.A."/>
            <person name="Lucas L.N."/>
            <person name="Carlson H.K."/>
            <person name="Coates J.D."/>
        </authorList>
    </citation>
    <scope>NUCLEOTIDE SEQUENCE [LARGE SCALE GENOMIC DNA]</scope>
    <source>
        <strain evidence="5 6">BK-1</strain>
    </source>
</reference>
<dbReference type="InterPro" id="IPR006913">
    <property type="entry name" value="CENP-V/GFA"/>
</dbReference>
<evidence type="ECO:0000259" key="4">
    <source>
        <dbReference type="PROSITE" id="PS51891"/>
    </source>
</evidence>
<feature type="domain" description="CENP-V/GFA" evidence="4">
    <location>
        <begin position="4"/>
        <end position="129"/>
    </location>
</feature>
<dbReference type="Gene3D" id="2.170.150.70">
    <property type="match status" value="1"/>
</dbReference>
<sequence>MKELVGGCDCGNITFTIVSALDTRSINPRACDCDFCVKHGAAYFSDANGQLKVRVKDQTNLSEYHQGSGIATFLVCKQCGVLVGGCYESNNQLYAAVNSRSVSREVHFGLDVVASPKVLTDDEKTQRWRDLWFSHVEIDYESDSLE</sequence>
<dbReference type="PANTHER" id="PTHR28620">
    <property type="entry name" value="CENTROMERE PROTEIN V"/>
    <property type="match status" value="1"/>
</dbReference>
<dbReference type="EMBL" id="VMNH01000029">
    <property type="protein sequence ID" value="TVO69841.1"/>
    <property type="molecule type" value="Genomic_DNA"/>
</dbReference>
<dbReference type="PANTHER" id="PTHR28620:SF1">
    <property type="entry name" value="CENP-V_GFA DOMAIN-CONTAINING PROTEIN"/>
    <property type="match status" value="1"/>
</dbReference>
<proteinExistence type="inferred from homology"/>
<keyword evidence="6" id="KW-1185">Reference proteome</keyword>
<dbReference type="Proteomes" id="UP000316649">
    <property type="component" value="Unassembled WGS sequence"/>
</dbReference>
<dbReference type="AlphaFoldDB" id="A0A557RXI1"/>
<dbReference type="GO" id="GO:0046872">
    <property type="term" value="F:metal ion binding"/>
    <property type="evidence" value="ECO:0007669"/>
    <property type="project" value="UniProtKB-KW"/>
</dbReference>
<evidence type="ECO:0000313" key="5">
    <source>
        <dbReference type="EMBL" id="TVO69841.1"/>
    </source>
</evidence>
<name>A0A557RXI1_9GAMM</name>
<comment type="similarity">
    <text evidence="1">Belongs to the Gfa family.</text>
</comment>
<comment type="caution">
    <text evidence="5">The sequence shown here is derived from an EMBL/GenBank/DDBJ whole genome shotgun (WGS) entry which is preliminary data.</text>
</comment>
<dbReference type="PROSITE" id="PS51891">
    <property type="entry name" value="CENP_V_GFA"/>
    <property type="match status" value="1"/>
</dbReference>
<evidence type="ECO:0000313" key="6">
    <source>
        <dbReference type="Proteomes" id="UP000316649"/>
    </source>
</evidence>
<evidence type="ECO:0000256" key="2">
    <source>
        <dbReference type="ARBA" id="ARBA00022723"/>
    </source>
</evidence>
<gene>
    <name evidence="5" type="ORF">FHP88_17365</name>
</gene>
<accession>A0A557RXI1</accession>
<dbReference type="Pfam" id="PF04828">
    <property type="entry name" value="GFA"/>
    <property type="match status" value="1"/>
</dbReference>
<evidence type="ECO:0000256" key="1">
    <source>
        <dbReference type="ARBA" id="ARBA00005495"/>
    </source>
</evidence>
<keyword evidence="2" id="KW-0479">Metal-binding</keyword>
<dbReference type="InterPro" id="IPR052355">
    <property type="entry name" value="CENP-V-like"/>
</dbReference>
<evidence type="ECO:0000256" key="3">
    <source>
        <dbReference type="ARBA" id="ARBA00022833"/>
    </source>
</evidence>
<organism evidence="5 6">
    <name type="scientific">Sedimenticola selenatireducens</name>
    <dbReference type="NCBI Taxonomy" id="191960"/>
    <lineage>
        <taxon>Bacteria</taxon>
        <taxon>Pseudomonadati</taxon>
        <taxon>Pseudomonadota</taxon>
        <taxon>Gammaproteobacteria</taxon>
        <taxon>Chromatiales</taxon>
        <taxon>Sedimenticolaceae</taxon>
        <taxon>Sedimenticola</taxon>
    </lineage>
</organism>
<dbReference type="GO" id="GO:0016846">
    <property type="term" value="F:carbon-sulfur lyase activity"/>
    <property type="evidence" value="ECO:0007669"/>
    <property type="project" value="InterPro"/>
</dbReference>
<dbReference type="SUPFAM" id="SSF51316">
    <property type="entry name" value="Mss4-like"/>
    <property type="match status" value="1"/>
</dbReference>
<dbReference type="OrthoDB" id="9805575at2"/>
<protein>
    <submittedName>
        <fullName evidence="5">Aldehyde-activating protein</fullName>
    </submittedName>
</protein>
<dbReference type="InterPro" id="IPR011057">
    <property type="entry name" value="Mss4-like_sf"/>
</dbReference>
<dbReference type="RefSeq" id="WP_144360370.1">
    <property type="nucleotide sequence ID" value="NZ_VMNH01000029.1"/>
</dbReference>